<keyword evidence="2" id="KW-1133">Transmembrane helix</keyword>
<keyword evidence="2" id="KW-0812">Transmembrane</keyword>
<proteinExistence type="predicted"/>
<dbReference type="InterPro" id="IPR003006">
    <property type="entry name" value="Ig/MHC_CS"/>
</dbReference>
<feature type="transmembrane region" description="Helical" evidence="2">
    <location>
        <begin position="303"/>
        <end position="326"/>
    </location>
</feature>
<evidence type="ECO:0000313" key="4">
    <source>
        <dbReference type="EMBL" id="AEV80724.1"/>
    </source>
</evidence>
<dbReference type="RefSeq" id="YP_004940044.1">
    <property type="nucleotide sequence ID" value="NC_016447.1"/>
</dbReference>
<dbReference type="Proteomes" id="UP000113968">
    <property type="component" value="Segment"/>
</dbReference>
<dbReference type="SUPFAM" id="SSF54452">
    <property type="entry name" value="MHC antigen-recognition domain"/>
    <property type="match status" value="1"/>
</dbReference>
<keyword evidence="1" id="KW-0325">Glycoprotein</keyword>
<evidence type="ECO:0000313" key="5">
    <source>
        <dbReference type="Proteomes" id="UP000113968"/>
    </source>
</evidence>
<dbReference type="InterPro" id="IPR003597">
    <property type="entry name" value="Ig_C1-set"/>
</dbReference>
<dbReference type="Gene3D" id="3.30.500.10">
    <property type="entry name" value="MHC class I-like antigen recognition-like"/>
    <property type="match status" value="1"/>
</dbReference>
<dbReference type="SMART" id="SM00407">
    <property type="entry name" value="IGc1"/>
    <property type="match status" value="1"/>
</dbReference>
<dbReference type="GO" id="GO:0006955">
    <property type="term" value="P:immune response"/>
    <property type="evidence" value="ECO:0007669"/>
    <property type="project" value="TreeGrafter"/>
</dbReference>
<evidence type="ECO:0000256" key="1">
    <source>
        <dbReference type="ARBA" id="ARBA00023180"/>
    </source>
</evidence>
<dbReference type="PANTHER" id="PTHR16675">
    <property type="entry name" value="MHC CLASS I-RELATED"/>
    <property type="match status" value="1"/>
</dbReference>
<gene>
    <name evidence="4" type="primary">A18</name>
</gene>
<dbReference type="GO" id="GO:0005615">
    <property type="term" value="C:extracellular space"/>
    <property type="evidence" value="ECO:0007669"/>
    <property type="project" value="TreeGrafter"/>
</dbReference>
<dbReference type="GeneID" id="11464092"/>
<organism evidence="4 5">
    <name type="scientific">Aotine betaherpesvirus 1</name>
    <dbReference type="NCBI Taxonomy" id="50290"/>
    <lineage>
        <taxon>Viruses</taxon>
        <taxon>Duplodnaviria</taxon>
        <taxon>Heunggongvirae</taxon>
        <taxon>Peploviricota</taxon>
        <taxon>Herviviricetes</taxon>
        <taxon>Herpesvirales</taxon>
        <taxon>Orthoherpesviridae</taxon>
        <taxon>Betaherpesvirinae</taxon>
        <taxon>Cytomegalovirus</taxon>
        <taxon>Cytomegalovirus aotinebeta1</taxon>
    </lineage>
</organism>
<dbReference type="InterPro" id="IPR011161">
    <property type="entry name" value="MHC_I-like_Ag-recog"/>
</dbReference>
<dbReference type="PROSITE" id="PS50835">
    <property type="entry name" value="IG_LIKE"/>
    <property type="match status" value="1"/>
</dbReference>
<dbReference type="OrthoDB" id="16402at10239"/>
<dbReference type="GO" id="GO:0005102">
    <property type="term" value="F:signaling receptor binding"/>
    <property type="evidence" value="ECO:0007669"/>
    <property type="project" value="TreeGrafter"/>
</dbReference>
<dbReference type="Pfam" id="PF00129">
    <property type="entry name" value="MHC_I"/>
    <property type="match status" value="1"/>
</dbReference>
<dbReference type="Pfam" id="PF07654">
    <property type="entry name" value="C1-set"/>
    <property type="match status" value="1"/>
</dbReference>
<dbReference type="KEGG" id="vg:11464092"/>
<dbReference type="InterPro" id="IPR037055">
    <property type="entry name" value="MHC_I-like_Ag-recog_sf"/>
</dbReference>
<keyword evidence="2" id="KW-0472">Membrane</keyword>
<dbReference type="GO" id="GO:0002486">
    <property type="term" value="P:antigen processing and presentation of endogenous peptide antigen via MHC class I via ER pathway, TAP-independent"/>
    <property type="evidence" value="ECO:0007669"/>
    <property type="project" value="TreeGrafter"/>
</dbReference>
<dbReference type="PROSITE" id="PS00290">
    <property type="entry name" value="IG_MHC"/>
    <property type="match status" value="1"/>
</dbReference>
<name>G8XU93_9BETA</name>
<dbReference type="FunFam" id="3.30.500.10:FF:000001">
    <property type="entry name" value="H-2 class I histocompatibility antigen, alpha chain"/>
    <property type="match status" value="1"/>
</dbReference>
<dbReference type="InterPro" id="IPR007110">
    <property type="entry name" value="Ig-like_dom"/>
</dbReference>
<dbReference type="PRINTS" id="PR01638">
    <property type="entry name" value="MHCCLASSI"/>
</dbReference>
<dbReference type="CDD" id="cd07698">
    <property type="entry name" value="IgC1_MHC_I_alpha3"/>
    <property type="match status" value="1"/>
</dbReference>
<dbReference type="SUPFAM" id="SSF48726">
    <property type="entry name" value="Immunoglobulin"/>
    <property type="match status" value="1"/>
</dbReference>
<dbReference type="EMBL" id="FJ483970">
    <property type="protein sequence ID" value="AEV80724.1"/>
    <property type="molecule type" value="Genomic_DNA"/>
</dbReference>
<protein>
    <submittedName>
        <fullName evidence="4">Membrane protein A18</fullName>
    </submittedName>
</protein>
<dbReference type="Gene3D" id="2.60.40.10">
    <property type="entry name" value="Immunoglobulins"/>
    <property type="match status" value="1"/>
</dbReference>
<dbReference type="PANTHER" id="PTHR16675:SF250">
    <property type="entry name" value="HISTOCOMPATIBILITY 2, T REGION LOCUS 24"/>
    <property type="match status" value="1"/>
</dbReference>
<dbReference type="InterPro" id="IPR011162">
    <property type="entry name" value="MHC_I/II-like_Ag-recog"/>
</dbReference>
<dbReference type="GO" id="GO:0042605">
    <property type="term" value="F:peptide antigen binding"/>
    <property type="evidence" value="ECO:0007669"/>
    <property type="project" value="TreeGrafter"/>
</dbReference>
<dbReference type="InterPro" id="IPR013783">
    <property type="entry name" value="Ig-like_fold"/>
</dbReference>
<sequence length="348" mass="39953">MLSRLLLVSACVWGGGGGGAEISHSLTYCFYAVSEYGKQARLRVLGYVDDTPFVKFDSKATIPRVESITPWLELDNSQYFEKNTEKCKHLERNFGVHLKMAMGYYNQTDTKPHTLQLLLECNIGLDERFLSGHFQYAYDAKDHISLNDNLDTWVAANVAAQITKRKFEASNLQQKLKKYLEGECIEWLRRYLTNGNLSTYFVSPKVSITKHETHQNVTLKCWAWDFYPAKITLEWKNDNVNVTDLTEFVETRPLGNGTFEKWMAIVVQLGEEWKYSCHVHHHGVTFNYTLPQRFQTSIAKGPVAGGVGIVIIVSVLAVGGFTMWKFKNKRLKTNRRYDEVFVTDAEFE</sequence>
<accession>G8XU93</accession>
<feature type="domain" description="Ig-like" evidence="3">
    <location>
        <begin position="204"/>
        <end position="291"/>
    </location>
</feature>
<dbReference type="InterPro" id="IPR001039">
    <property type="entry name" value="MHC_I_a_a1/a2"/>
</dbReference>
<dbReference type="InterPro" id="IPR036179">
    <property type="entry name" value="Ig-like_dom_sf"/>
</dbReference>
<reference evidence="4" key="1">
    <citation type="submission" date="2011-12" db="EMBL/GenBank/DDBJ databases">
        <title>Comparative genomics of primate cytomegaloviruses.</title>
        <authorList>
            <person name="Davison A.J."/>
            <person name="Holton M."/>
            <person name="Dolan A."/>
            <person name="Dargan D.J."/>
            <person name="Gatherer D."/>
            <person name="Hayward G.S."/>
        </authorList>
    </citation>
    <scope>NUCLEOTIDE SEQUENCE [LARGE SCALE GENOMIC DNA]</scope>
    <source>
        <strain evidence="4">S34E</strain>
    </source>
</reference>
<evidence type="ECO:0000256" key="2">
    <source>
        <dbReference type="SAM" id="Phobius"/>
    </source>
</evidence>
<evidence type="ECO:0000259" key="3">
    <source>
        <dbReference type="PROSITE" id="PS50835"/>
    </source>
</evidence>
<dbReference type="InterPro" id="IPR050208">
    <property type="entry name" value="MHC_class-I_related"/>
</dbReference>
<dbReference type="GO" id="GO:0002476">
    <property type="term" value="P:antigen processing and presentation of endogenous peptide antigen via MHC class Ib"/>
    <property type="evidence" value="ECO:0007669"/>
    <property type="project" value="TreeGrafter"/>
</dbReference>
<keyword evidence="5" id="KW-1185">Reference proteome</keyword>